<dbReference type="PATRIC" id="fig|186479.3.peg.503"/>
<accession>A0A0P9DKR7</accession>
<dbReference type="InterPro" id="IPR009097">
    <property type="entry name" value="Cyclic_Pdiesterase"/>
</dbReference>
<feature type="active site" description="Proton donor" evidence="2">
    <location>
        <position position="43"/>
    </location>
</feature>
<dbReference type="Gene3D" id="3.90.1140.10">
    <property type="entry name" value="Cyclic phosphodiesterase"/>
    <property type="match status" value="1"/>
</dbReference>
<dbReference type="EC" id="3.1.4.58" evidence="2"/>
<keyword evidence="4" id="KW-1185">Reference proteome</keyword>
<comment type="caution">
    <text evidence="3">The sequence shown here is derived from an EMBL/GenBank/DDBJ whole genome shotgun (WGS) entry which is preliminary data.</text>
</comment>
<dbReference type="InterPro" id="IPR004175">
    <property type="entry name" value="RNA_CPDase"/>
</dbReference>
<evidence type="ECO:0000256" key="1">
    <source>
        <dbReference type="ARBA" id="ARBA00022801"/>
    </source>
</evidence>
<feature type="short sequence motif" description="HXTX 1" evidence="2">
    <location>
        <begin position="43"/>
        <end position="46"/>
    </location>
</feature>
<dbReference type="Pfam" id="PF13563">
    <property type="entry name" value="2_5_RNA_ligase2"/>
    <property type="match status" value="1"/>
</dbReference>
<dbReference type="EMBL" id="LJCR01000111">
    <property type="protein sequence ID" value="KPV54113.1"/>
    <property type="molecule type" value="Genomic_DNA"/>
</dbReference>
<feature type="short sequence motif" description="HXTX 2" evidence="2">
    <location>
        <begin position="130"/>
        <end position="133"/>
    </location>
</feature>
<evidence type="ECO:0000256" key="2">
    <source>
        <dbReference type="HAMAP-Rule" id="MF_01940"/>
    </source>
</evidence>
<evidence type="ECO:0000313" key="4">
    <source>
        <dbReference type="Proteomes" id="UP000050509"/>
    </source>
</evidence>
<dbReference type="PANTHER" id="PTHR35561:SF1">
    <property type="entry name" value="RNA 2',3'-CYCLIC PHOSPHODIESTERASE"/>
    <property type="match status" value="1"/>
</dbReference>
<comment type="function">
    <text evidence="2">Hydrolyzes RNA 2',3'-cyclic phosphodiester to an RNA 2'-phosphomonoester.</text>
</comment>
<proteinExistence type="inferred from homology"/>
<evidence type="ECO:0000313" key="3">
    <source>
        <dbReference type="EMBL" id="KPV54113.1"/>
    </source>
</evidence>
<dbReference type="SUPFAM" id="SSF55144">
    <property type="entry name" value="LigT-like"/>
    <property type="match status" value="1"/>
</dbReference>
<comment type="similarity">
    <text evidence="2">Belongs to the 2H phosphoesterase superfamily. ThpR family.</text>
</comment>
<reference evidence="3 4" key="1">
    <citation type="submission" date="2015-09" db="EMBL/GenBank/DDBJ databases">
        <title>Draft genome sequence of Kouleothrix aurantiaca JCM 19913.</title>
        <authorList>
            <person name="Hemp J."/>
        </authorList>
    </citation>
    <scope>NUCLEOTIDE SEQUENCE [LARGE SCALE GENOMIC DNA]</scope>
    <source>
        <strain evidence="3 4">COM-B</strain>
    </source>
</reference>
<keyword evidence="1 2" id="KW-0378">Hydrolase</keyword>
<dbReference type="GO" id="GO:0004113">
    <property type="term" value="F:2',3'-cyclic-nucleotide 3'-phosphodiesterase activity"/>
    <property type="evidence" value="ECO:0007669"/>
    <property type="project" value="InterPro"/>
</dbReference>
<dbReference type="HAMAP" id="MF_01940">
    <property type="entry name" value="RNA_CPDase"/>
    <property type="match status" value="1"/>
</dbReference>
<name>A0A0P9DKR7_9CHLR</name>
<dbReference type="Proteomes" id="UP000050509">
    <property type="component" value="Unassembled WGS sequence"/>
</dbReference>
<sequence>MESTRLFIAAPLPLPVKIALVSAQARLRRVGAPVRWVAAEAMHLTLHFLGETDTALVPAIEGVMQQICTNHSALQLCLTTTGAFPNSRRPNVLWAGIGGDTDALGQIAATLQNALAQIGLAEDMRPFRPHLTLGRTRRDAPPQMIERLGDTIRALPQLTPTRWECERIVLFRSELRREGPHYTALAECSLLPARTR</sequence>
<dbReference type="GO" id="GO:0008664">
    <property type="term" value="F:RNA 2',3'-cyclic 3'-phosphodiesterase activity"/>
    <property type="evidence" value="ECO:0007669"/>
    <property type="project" value="UniProtKB-EC"/>
</dbReference>
<organism evidence="3 4">
    <name type="scientific">Kouleothrix aurantiaca</name>
    <dbReference type="NCBI Taxonomy" id="186479"/>
    <lineage>
        <taxon>Bacteria</taxon>
        <taxon>Bacillati</taxon>
        <taxon>Chloroflexota</taxon>
        <taxon>Chloroflexia</taxon>
        <taxon>Chloroflexales</taxon>
        <taxon>Roseiflexineae</taxon>
        <taxon>Roseiflexaceae</taxon>
        <taxon>Kouleothrix</taxon>
    </lineage>
</organism>
<dbReference type="AlphaFoldDB" id="A0A0P9DKR7"/>
<protein>
    <recommendedName>
        <fullName evidence="2">RNA 2',3'-cyclic phosphodiesterase</fullName>
        <shortName evidence="2">RNA 2',3'-CPDase</shortName>
        <ecNumber evidence="2">3.1.4.58</ecNumber>
    </recommendedName>
</protein>
<gene>
    <name evidence="3" type="ORF">SE17_05710</name>
</gene>
<dbReference type="PANTHER" id="PTHR35561">
    <property type="entry name" value="RNA 2',3'-CYCLIC PHOSPHODIESTERASE"/>
    <property type="match status" value="1"/>
</dbReference>
<comment type="catalytic activity">
    <reaction evidence="2">
        <text>a 3'-end 2',3'-cyclophospho-ribonucleotide-RNA + H2O = a 3'-end 2'-phospho-ribonucleotide-RNA + H(+)</text>
        <dbReference type="Rhea" id="RHEA:11828"/>
        <dbReference type="Rhea" id="RHEA-COMP:10464"/>
        <dbReference type="Rhea" id="RHEA-COMP:17353"/>
        <dbReference type="ChEBI" id="CHEBI:15377"/>
        <dbReference type="ChEBI" id="CHEBI:15378"/>
        <dbReference type="ChEBI" id="CHEBI:83064"/>
        <dbReference type="ChEBI" id="CHEBI:173113"/>
        <dbReference type="EC" id="3.1.4.58"/>
    </reaction>
</comment>
<feature type="active site" description="Proton acceptor" evidence="2">
    <location>
        <position position="130"/>
    </location>
</feature>
<dbReference type="NCBIfam" id="TIGR02258">
    <property type="entry name" value="2_5_ligase"/>
    <property type="match status" value="1"/>
</dbReference>